<accession>A0A2S6BX55</accession>
<keyword evidence="3" id="KW-1185">Reference proteome</keyword>
<evidence type="ECO:0000256" key="1">
    <source>
        <dbReference type="SAM" id="MobiDB-lite"/>
    </source>
</evidence>
<feature type="compositionally biased region" description="Polar residues" evidence="1">
    <location>
        <begin position="47"/>
        <end position="57"/>
    </location>
</feature>
<name>A0A2S6BX55_9PEZI</name>
<organism evidence="2 3">
    <name type="scientific">Cercospora berteroae</name>
    <dbReference type="NCBI Taxonomy" id="357750"/>
    <lineage>
        <taxon>Eukaryota</taxon>
        <taxon>Fungi</taxon>
        <taxon>Dikarya</taxon>
        <taxon>Ascomycota</taxon>
        <taxon>Pezizomycotina</taxon>
        <taxon>Dothideomycetes</taxon>
        <taxon>Dothideomycetidae</taxon>
        <taxon>Mycosphaerellales</taxon>
        <taxon>Mycosphaerellaceae</taxon>
        <taxon>Cercospora</taxon>
    </lineage>
</organism>
<comment type="caution">
    <text evidence="2">The sequence shown here is derived from an EMBL/GenBank/DDBJ whole genome shotgun (WGS) entry which is preliminary data.</text>
</comment>
<feature type="region of interest" description="Disordered" evidence="1">
    <location>
        <begin position="1"/>
        <end position="128"/>
    </location>
</feature>
<reference evidence="3" key="1">
    <citation type="journal article" date="2017" name="bioRxiv">
        <title>Conservation of a gene cluster reveals novel cercosporin biosynthetic mechanisms and extends production to the genus Colletotrichum.</title>
        <authorList>
            <person name="de Jonge R."/>
            <person name="Ebert M.K."/>
            <person name="Huitt-Roehl C.R."/>
            <person name="Pal P."/>
            <person name="Suttle J.C."/>
            <person name="Spanner R.E."/>
            <person name="Neubauer J.D."/>
            <person name="Jurick W.M.II."/>
            <person name="Stott K.A."/>
            <person name="Secor G.A."/>
            <person name="Thomma B.P.H.J."/>
            <person name="Van de Peer Y."/>
            <person name="Townsend C.A."/>
            <person name="Bolton M.D."/>
        </authorList>
    </citation>
    <scope>NUCLEOTIDE SEQUENCE [LARGE SCALE GENOMIC DNA]</scope>
    <source>
        <strain evidence="3">CBS538.71</strain>
    </source>
</reference>
<evidence type="ECO:0000313" key="2">
    <source>
        <dbReference type="EMBL" id="PPJ52058.1"/>
    </source>
</evidence>
<dbReference type="EMBL" id="PNEN01001723">
    <property type="protein sequence ID" value="PPJ52058.1"/>
    <property type="molecule type" value="Genomic_DNA"/>
</dbReference>
<dbReference type="Proteomes" id="UP000237631">
    <property type="component" value="Unassembled WGS sequence"/>
</dbReference>
<proteinExistence type="predicted"/>
<protein>
    <submittedName>
        <fullName evidence="2">Uncharacterized protein</fullName>
    </submittedName>
</protein>
<dbReference type="AlphaFoldDB" id="A0A2S6BX55"/>
<dbReference type="OrthoDB" id="3496665at2759"/>
<evidence type="ECO:0000313" key="3">
    <source>
        <dbReference type="Proteomes" id="UP000237631"/>
    </source>
</evidence>
<gene>
    <name evidence="2" type="ORF">CBER1_09661</name>
</gene>
<sequence length="128" mass="12517">MSTGNPNYGVGGTAQDGGLSTADTVRDGGPDGGNRGSDDTFVPSDGGHQTRSKTSAIASDVSAREGKSSNEVRQAVLDGNAASGGNGAHVGNPNRNVGGTAGDGDVSTADTVADGGPDPKEEDADFKP</sequence>